<name>A0A067KUE3_JATCU</name>
<proteinExistence type="predicted"/>
<organism evidence="2 3">
    <name type="scientific">Jatropha curcas</name>
    <name type="common">Barbados nut</name>
    <dbReference type="NCBI Taxonomy" id="180498"/>
    <lineage>
        <taxon>Eukaryota</taxon>
        <taxon>Viridiplantae</taxon>
        <taxon>Streptophyta</taxon>
        <taxon>Embryophyta</taxon>
        <taxon>Tracheophyta</taxon>
        <taxon>Spermatophyta</taxon>
        <taxon>Magnoliopsida</taxon>
        <taxon>eudicotyledons</taxon>
        <taxon>Gunneridae</taxon>
        <taxon>Pentapetalae</taxon>
        <taxon>rosids</taxon>
        <taxon>fabids</taxon>
        <taxon>Malpighiales</taxon>
        <taxon>Euphorbiaceae</taxon>
        <taxon>Crotonoideae</taxon>
        <taxon>Jatropheae</taxon>
        <taxon>Jatropha</taxon>
    </lineage>
</organism>
<dbReference type="EMBL" id="KK914486">
    <property type="protein sequence ID" value="KDP35479.1"/>
    <property type="molecule type" value="Genomic_DNA"/>
</dbReference>
<feature type="compositionally biased region" description="Basic residues" evidence="1">
    <location>
        <begin position="102"/>
        <end position="119"/>
    </location>
</feature>
<dbReference type="OrthoDB" id="1751168at2759"/>
<evidence type="ECO:0000313" key="3">
    <source>
        <dbReference type="Proteomes" id="UP000027138"/>
    </source>
</evidence>
<protein>
    <submittedName>
        <fullName evidence="2">Uncharacterized protein</fullName>
    </submittedName>
</protein>
<feature type="compositionally biased region" description="Polar residues" evidence="1">
    <location>
        <begin position="130"/>
        <end position="140"/>
    </location>
</feature>
<dbReference type="Proteomes" id="UP000027138">
    <property type="component" value="Unassembled WGS sequence"/>
</dbReference>
<feature type="region of interest" description="Disordered" evidence="1">
    <location>
        <begin position="36"/>
        <end position="152"/>
    </location>
</feature>
<accession>A0A067KUE3</accession>
<dbReference type="AlphaFoldDB" id="A0A067KUE3"/>
<reference evidence="2 3" key="1">
    <citation type="journal article" date="2014" name="PLoS ONE">
        <title>Global Analysis of Gene Expression Profiles in Physic Nut (Jatropha curcas L.) Seedlings Exposed to Salt Stress.</title>
        <authorList>
            <person name="Zhang L."/>
            <person name="Zhang C."/>
            <person name="Wu P."/>
            <person name="Chen Y."/>
            <person name="Li M."/>
            <person name="Jiang H."/>
            <person name="Wu G."/>
        </authorList>
    </citation>
    <scope>NUCLEOTIDE SEQUENCE [LARGE SCALE GENOMIC DNA]</scope>
    <source>
        <strain evidence="3">cv. GZQX0401</strain>
        <tissue evidence="2">Young leaves</tissue>
    </source>
</reference>
<feature type="compositionally biased region" description="Basic and acidic residues" evidence="1">
    <location>
        <begin position="55"/>
        <end position="84"/>
    </location>
</feature>
<gene>
    <name evidence="2" type="ORF">JCGZ_10872</name>
</gene>
<feature type="compositionally biased region" description="Basic and acidic residues" evidence="1">
    <location>
        <begin position="36"/>
        <end position="45"/>
    </location>
</feature>
<keyword evidence="3" id="KW-1185">Reference proteome</keyword>
<evidence type="ECO:0000256" key="1">
    <source>
        <dbReference type="SAM" id="MobiDB-lite"/>
    </source>
</evidence>
<evidence type="ECO:0000313" key="2">
    <source>
        <dbReference type="EMBL" id="KDP35479.1"/>
    </source>
</evidence>
<sequence length="152" mass="17483">MQNSSKKLPYGMVLTLVFEFLEVKLNENEGYSVSKLDSRSLKLKDEEGDEEKEEETEKKKRREENGKSLIESLERMKNVNERKLATLKVKGIPYTPASEKPKRVKHTTGKHKVHGRKPQLHPSSKRPESSTETVPAQNLRSSKRLRTDPKSL</sequence>